<evidence type="ECO:0000313" key="2">
    <source>
        <dbReference type="Proteomes" id="UP001055072"/>
    </source>
</evidence>
<reference evidence="1" key="1">
    <citation type="journal article" date="2021" name="Environ. Microbiol.">
        <title>Gene family expansions and transcriptome signatures uncover fungal adaptations to wood decay.</title>
        <authorList>
            <person name="Hage H."/>
            <person name="Miyauchi S."/>
            <person name="Viragh M."/>
            <person name="Drula E."/>
            <person name="Min B."/>
            <person name="Chaduli D."/>
            <person name="Navarro D."/>
            <person name="Favel A."/>
            <person name="Norest M."/>
            <person name="Lesage-Meessen L."/>
            <person name="Balint B."/>
            <person name="Merenyi Z."/>
            <person name="de Eugenio L."/>
            <person name="Morin E."/>
            <person name="Martinez A.T."/>
            <person name="Baldrian P."/>
            <person name="Stursova M."/>
            <person name="Martinez M.J."/>
            <person name="Novotny C."/>
            <person name="Magnuson J.K."/>
            <person name="Spatafora J.W."/>
            <person name="Maurice S."/>
            <person name="Pangilinan J."/>
            <person name="Andreopoulos W."/>
            <person name="LaButti K."/>
            <person name="Hundley H."/>
            <person name="Na H."/>
            <person name="Kuo A."/>
            <person name="Barry K."/>
            <person name="Lipzen A."/>
            <person name="Henrissat B."/>
            <person name="Riley R."/>
            <person name="Ahrendt S."/>
            <person name="Nagy L.G."/>
            <person name="Grigoriev I.V."/>
            <person name="Martin F."/>
            <person name="Rosso M.N."/>
        </authorList>
    </citation>
    <scope>NUCLEOTIDE SEQUENCE</scope>
    <source>
        <strain evidence="1">CBS 384.51</strain>
    </source>
</reference>
<gene>
    <name evidence="1" type="ORF">BDY19DRAFT_54136</name>
</gene>
<accession>A0ACB8UL97</accession>
<protein>
    <submittedName>
        <fullName evidence="1">Uncharacterized protein</fullName>
    </submittedName>
</protein>
<dbReference type="EMBL" id="MU274900">
    <property type="protein sequence ID" value="KAI0094935.1"/>
    <property type="molecule type" value="Genomic_DNA"/>
</dbReference>
<comment type="caution">
    <text evidence="1">The sequence shown here is derived from an EMBL/GenBank/DDBJ whole genome shotgun (WGS) entry which is preliminary data.</text>
</comment>
<keyword evidence="2" id="KW-1185">Reference proteome</keyword>
<name>A0ACB8UL97_9APHY</name>
<organism evidence="1 2">
    <name type="scientific">Irpex rosettiformis</name>
    <dbReference type="NCBI Taxonomy" id="378272"/>
    <lineage>
        <taxon>Eukaryota</taxon>
        <taxon>Fungi</taxon>
        <taxon>Dikarya</taxon>
        <taxon>Basidiomycota</taxon>
        <taxon>Agaricomycotina</taxon>
        <taxon>Agaricomycetes</taxon>
        <taxon>Polyporales</taxon>
        <taxon>Irpicaceae</taxon>
        <taxon>Irpex</taxon>
    </lineage>
</organism>
<dbReference type="Proteomes" id="UP001055072">
    <property type="component" value="Unassembled WGS sequence"/>
</dbReference>
<sequence length="204" mass="22296">MSMRTTPQTLIGLSTAGLMDRYLHNQPDKTTSGEPAKIAKAAFMKNVQLFRTRKGKVVAAIPRSPIHLELLNCSGRTIYTLGGAASFSMWPANSVYVFRGDMCSLAIVGECKMSGACDEPEIAQSFNTQAVFAAERGQVLVAKDEYRSPPRSHTSSSGRTTPELCWSPTLTASSTDELEEIKVDEIELEAIFHQLIDVTQCECS</sequence>
<proteinExistence type="predicted"/>
<evidence type="ECO:0000313" key="1">
    <source>
        <dbReference type="EMBL" id="KAI0094935.1"/>
    </source>
</evidence>